<dbReference type="Gene3D" id="3.30.360.10">
    <property type="entry name" value="Dihydrodipicolinate Reductase, domain 2"/>
    <property type="match status" value="1"/>
</dbReference>
<dbReference type="Proteomes" id="UP000194977">
    <property type="component" value="Unassembled WGS sequence"/>
</dbReference>
<dbReference type="SUPFAM" id="SSF51735">
    <property type="entry name" value="NAD(P)-binding Rossmann-fold domains"/>
    <property type="match status" value="1"/>
</dbReference>
<dbReference type="RefSeq" id="WP_086272497.1">
    <property type="nucleotide sequence ID" value="NZ_MZNE01000026.1"/>
</dbReference>
<evidence type="ECO:0000259" key="2">
    <source>
        <dbReference type="Pfam" id="PF22725"/>
    </source>
</evidence>
<dbReference type="Pfam" id="PF22725">
    <property type="entry name" value="GFO_IDH_MocA_C3"/>
    <property type="match status" value="1"/>
</dbReference>
<dbReference type="SUPFAM" id="SSF55347">
    <property type="entry name" value="Glyceraldehyde-3-phosphate dehydrogenase-like, C-terminal domain"/>
    <property type="match status" value="1"/>
</dbReference>
<gene>
    <name evidence="4" type="ORF">B6C91_12795</name>
    <name evidence="3" type="ORF">B6D08_05055</name>
</gene>
<dbReference type="InterPro" id="IPR000683">
    <property type="entry name" value="Gfo/Idh/MocA-like_OxRdtase_N"/>
</dbReference>
<organism evidence="3 6">
    <name type="scientific">Gilliamella apicola</name>
    <dbReference type="NCBI Taxonomy" id="1196095"/>
    <lineage>
        <taxon>Bacteria</taxon>
        <taxon>Pseudomonadati</taxon>
        <taxon>Pseudomonadota</taxon>
        <taxon>Gammaproteobacteria</taxon>
        <taxon>Orbales</taxon>
        <taxon>Orbaceae</taxon>
        <taxon>Gilliamella</taxon>
    </lineage>
</organism>
<dbReference type="EMBL" id="NARP01000010">
    <property type="protein sequence ID" value="OTQ00272.1"/>
    <property type="molecule type" value="Genomic_DNA"/>
</dbReference>
<dbReference type="Pfam" id="PF01408">
    <property type="entry name" value="GFO_IDH_MocA"/>
    <property type="match status" value="1"/>
</dbReference>
<accession>A0A242NJ96</accession>
<evidence type="ECO:0000313" key="5">
    <source>
        <dbReference type="Proteomes" id="UP000194800"/>
    </source>
</evidence>
<evidence type="ECO:0000313" key="4">
    <source>
        <dbReference type="EMBL" id="OTQ08304.1"/>
    </source>
</evidence>
<keyword evidence="5" id="KW-1185">Reference proteome</keyword>
<dbReference type="InterPro" id="IPR036291">
    <property type="entry name" value="NAD(P)-bd_dom_sf"/>
</dbReference>
<sequence>MIRLATIGSNWITEKFIDAALQTQQYQLTAIYSRDINKARQFAQKYNVNVIYDDLIQLANDTNVDVVYIASPNSLHFAQAKLMLENNKDVICEKPLTSNLEQTQRLVDFAKRNKQIIFEALKTFYLPNFELIRSYLPKLGKIHKALLNYCQYSSRYSSYLDGENPNTFNPQFSNGSIMDIGVYPLNFAIGLWKKPSSIYASGTQLDSGVDAHGTVLLTYDDFDVIIWHSKVTNSFIHSEIQGEDGSLIIKHLSGCEQVFYQPRQGELQEITLKQNSNEMYYEALEFADLYRLRQINHKGLKYSLISSELLTEIRKQINVKFPADND</sequence>
<reference evidence="5 6" key="1">
    <citation type="submission" date="2017-03" db="EMBL/GenBank/DDBJ databases">
        <title>Comparative genomics of honeybee gut symbionts reveal geographically distinct and subgroup specific antibiotic resistance.</title>
        <authorList>
            <person name="Ludvigsen J."/>
            <person name="Porcellato D."/>
            <person name="Labee-Lund T.M."/>
            <person name="Amdam G.V."/>
            <person name="Rudi K."/>
        </authorList>
    </citation>
    <scope>NUCLEOTIDE SEQUENCE [LARGE SCALE GENOMIC DNA]</scope>
    <source>
        <strain evidence="3 6">A-7-12</strain>
        <strain evidence="4 5">A-9-12</strain>
    </source>
</reference>
<feature type="domain" description="GFO/IDH/MocA-like oxidoreductase" evidence="2">
    <location>
        <begin position="139"/>
        <end position="247"/>
    </location>
</feature>
<evidence type="ECO:0000313" key="3">
    <source>
        <dbReference type="EMBL" id="OTQ00272.1"/>
    </source>
</evidence>
<dbReference type="Proteomes" id="UP000194800">
    <property type="component" value="Unassembled WGS sequence"/>
</dbReference>
<feature type="domain" description="Gfo/Idh/MocA-like oxidoreductase N-terminal" evidence="1">
    <location>
        <begin position="2"/>
        <end position="118"/>
    </location>
</feature>
<dbReference type="PANTHER" id="PTHR43054">
    <property type="match status" value="1"/>
</dbReference>
<protein>
    <submittedName>
        <fullName evidence="3">Oxidoreductase</fullName>
    </submittedName>
</protein>
<dbReference type="Gene3D" id="3.40.50.720">
    <property type="entry name" value="NAD(P)-binding Rossmann-like Domain"/>
    <property type="match status" value="1"/>
</dbReference>
<dbReference type="AlphaFoldDB" id="A0A242NJ96"/>
<comment type="caution">
    <text evidence="3">The sequence shown here is derived from an EMBL/GenBank/DDBJ whole genome shotgun (WGS) entry which is preliminary data.</text>
</comment>
<proteinExistence type="predicted"/>
<dbReference type="EMBL" id="NART01000093">
    <property type="protein sequence ID" value="OTQ08304.1"/>
    <property type="molecule type" value="Genomic_DNA"/>
</dbReference>
<name>A0A242NJ96_9GAMM</name>
<dbReference type="PANTHER" id="PTHR43054:SF1">
    <property type="entry name" value="SCYLLO-INOSITOL 2-DEHYDROGENASE (NADP(+)) IOLU"/>
    <property type="match status" value="1"/>
</dbReference>
<dbReference type="GO" id="GO:0000166">
    <property type="term" value="F:nucleotide binding"/>
    <property type="evidence" value="ECO:0007669"/>
    <property type="project" value="InterPro"/>
</dbReference>
<dbReference type="InterPro" id="IPR055170">
    <property type="entry name" value="GFO_IDH_MocA-like_dom"/>
</dbReference>
<evidence type="ECO:0000259" key="1">
    <source>
        <dbReference type="Pfam" id="PF01408"/>
    </source>
</evidence>
<evidence type="ECO:0000313" key="6">
    <source>
        <dbReference type="Proteomes" id="UP000194977"/>
    </source>
</evidence>
<dbReference type="OrthoDB" id="9774191at2"/>